<dbReference type="Proteomes" id="UP000814128">
    <property type="component" value="Unassembled WGS sequence"/>
</dbReference>
<keyword evidence="2" id="KW-1185">Reference proteome</keyword>
<organism evidence="1 2">
    <name type="scientific">Vararia minispora EC-137</name>
    <dbReference type="NCBI Taxonomy" id="1314806"/>
    <lineage>
        <taxon>Eukaryota</taxon>
        <taxon>Fungi</taxon>
        <taxon>Dikarya</taxon>
        <taxon>Basidiomycota</taxon>
        <taxon>Agaricomycotina</taxon>
        <taxon>Agaricomycetes</taxon>
        <taxon>Russulales</taxon>
        <taxon>Lachnocladiaceae</taxon>
        <taxon>Vararia</taxon>
    </lineage>
</organism>
<protein>
    <submittedName>
        <fullName evidence="1">Uncharacterized protein</fullName>
    </submittedName>
</protein>
<comment type="caution">
    <text evidence="1">The sequence shown here is derived from an EMBL/GenBank/DDBJ whole genome shotgun (WGS) entry which is preliminary data.</text>
</comment>
<gene>
    <name evidence="1" type="ORF">K488DRAFT_90920</name>
</gene>
<sequence>MALLAANATPSPASARQIHSFLLSLDAVTRGIIIPTYVETVFWGAFTLLIMMSSYILLRWGLRTASSRVVFALTVLMYIMSTTIWAVDLVIAREELSLILPAQLTPPSAAAISAIRNVGSLVATPVILQTINIIVGDGIVLWRMCVVWSRNKIVVWISGVLVFLTAGFYIVFAIVQVVPESMRMLPASSTAIVGPIAFCLSFASNALATGMIAYKFWQNRTHIREELRSRSRRSAAEGGLILLIESGVLYVVLWAFYFATSFRAGMLGAFGAALELAMQQLTGLYPTLLVVIIAFQKSKIDRHARPRPPVIVTDLSEKWPGARAGRLSPRLVTPRPPPQSPVSVILIGNPSLHDTVQTTTLGTVAEAGHASV</sequence>
<evidence type="ECO:0000313" key="2">
    <source>
        <dbReference type="Proteomes" id="UP000814128"/>
    </source>
</evidence>
<reference evidence="1" key="1">
    <citation type="submission" date="2021-02" db="EMBL/GenBank/DDBJ databases">
        <authorList>
            <consortium name="DOE Joint Genome Institute"/>
            <person name="Ahrendt S."/>
            <person name="Looney B.P."/>
            <person name="Miyauchi S."/>
            <person name="Morin E."/>
            <person name="Drula E."/>
            <person name="Courty P.E."/>
            <person name="Chicoki N."/>
            <person name="Fauchery L."/>
            <person name="Kohler A."/>
            <person name="Kuo A."/>
            <person name="Labutti K."/>
            <person name="Pangilinan J."/>
            <person name="Lipzen A."/>
            <person name="Riley R."/>
            <person name="Andreopoulos W."/>
            <person name="He G."/>
            <person name="Johnson J."/>
            <person name="Barry K.W."/>
            <person name="Grigoriev I.V."/>
            <person name="Nagy L."/>
            <person name="Hibbett D."/>
            <person name="Henrissat B."/>
            <person name="Matheny P.B."/>
            <person name="Labbe J."/>
            <person name="Martin F."/>
        </authorList>
    </citation>
    <scope>NUCLEOTIDE SEQUENCE</scope>
    <source>
        <strain evidence="1">EC-137</strain>
    </source>
</reference>
<name>A0ACB8Q6H8_9AGAM</name>
<proteinExistence type="predicted"/>
<reference evidence="1" key="2">
    <citation type="journal article" date="2022" name="New Phytol.">
        <title>Evolutionary transition to the ectomycorrhizal habit in the genomes of a hyperdiverse lineage of mushroom-forming fungi.</title>
        <authorList>
            <person name="Looney B."/>
            <person name="Miyauchi S."/>
            <person name="Morin E."/>
            <person name="Drula E."/>
            <person name="Courty P.E."/>
            <person name="Kohler A."/>
            <person name="Kuo A."/>
            <person name="LaButti K."/>
            <person name="Pangilinan J."/>
            <person name="Lipzen A."/>
            <person name="Riley R."/>
            <person name="Andreopoulos W."/>
            <person name="He G."/>
            <person name="Johnson J."/>
            <person name="Nolan M."/>
            <person name="Tritt A."/>
            <person name="Barry K.W."/>
            <person name="Grigoriev I.V."/>
            <person name="Nagy L.G."/>
            <person name="Hibbett D."/>
            <person name="Henrissat B."/>
            <person name="Matheny P.B."/>
            <person name="Labbe J."/>
            <person name="Martin F.M."/>
        </authorList>
    </citation>
    <scope>NUCLEOTIDE SEQUENCE</scope>
    <source>
        <strain evidence="1">EC-137</strain>
    </source>
</reference>
<dbReference type="EMBL" id="MU273916">
    <property type="protein sequence ID" value="KAI0027379.1"/>
    <property type="molecule type" value="Genomic_DNA"/>
</dbReference>
<evidence type="ECO:0000313" key="1">
    <source>
        <dbReference type="EMBL" id="KAI0027379.1"/>
    </source>
</evidence>
<accession>A0ACB8Q6H8</accession>